<dbReference type="Pfam" id="PF09286">
    <property type="entry name" value="Pro-kuma_activ"/>
    <property type="match status" value="1"/>
</dbReference>
<dbReference type="CDD" id="cd04056">
    <property type="entry name" value="Peptidases_S53"/>
    <property type="match status" value="1"/>
</dbReference>
<evidence type="ECO:0000256" key="4">
    <source>
        <dbReference type="ARBA" id="ARBA00022825"/>
    </source>
</evidence>
<dbReference type="eggNOG" id="ENOG502QR6D">
    <property type="taxonomic scope" value="Eukaryota"/>
</dbReference>
<reference evidence="10" key="1">
    <citation type="submission" date="2009-08" db="EMBL/GenBank/DDBJ databases">
        <title>Annotation of Salpingoeca rosetta.</title>
        <authorList>
            <consortium name="The Broad Institute Genome Sequencing Platform"/>
            <person name="Russ C."/>
            <person name="Cuomo C."/>
            <person name="Burger G."/>
            <person name="Gray M.W."/>
            <person name="Holland P.W.H."/>
            <person name="King N."/>
            <person name="Lang F.B.F."/>
            <person name="Roger A.J."/>
            <person name="Ruiz-Trillo I."/>
            <person name="Young S.K."/>
            <person name="Zeng Q."/>
            <person name="Gargeya S."/>
            <person name="Alvarado L."/>
            <person name="Berlin A."/>
            <person name="Chapman S.B."/>
            <person name="Chen Z."/>
            <person name="Freedman E."/>
            <person name="Gellesch M."/>
            <person name="Goldberg J."/>
            <person name="Griggs A."/>
            <person name="Gujja S."/>
            <person name="Heilman E."/>
            <person name="Heiman D."/>
            <person name="Howarth C."/>
            <person name="Mehta T."/>
            <person name="Neiman D."/>
            <person name="Pearson M."/>
            <person name="Roberts A."/>
            <person name="Saif S."/>
            <person name="Shea T."/>
            <person name="Shenoy N."/>
            <person name="Sisk P."/>
            <person name="Stolte C."/>
            <person name="Sykes S."/>
            <person name="White J."/>
            <person name="Yandava C."/>
            <person name="Haas B."/>
            <person name="Nusbaum C."/>
            <person name="Birren B."/>
        </authorList>
    </citation>
    <scope>NUCLEOTIDE SEQUENCE [LARGE SCALE GENOMIC DNA]</scope>
    <source>
        <strain evidence="10">ATCC 50818</strain>
    </source>
</reference>
<name>F2UK87_SALR5</name>
<dbReference type="InterPro" id="IPR015366">
    <property type="entry name" value="S53_propep"/>
</dbReference>
<evidence type="ECO:0000256" key="8">
    <source>
        <dbReference type="SAM" id="SignalP"/>
    </source>
</evidence>
<dbReference type="InterPro" id="IPR036852">
    <property type="entry name" value="Peptidase_S8/S53_dom_sf"/>
</dbReference>
<accession>F2UK87</accession>
<dbReference type="PROSITE" id="PS51695">
    <property type="entry name" value="SEDOLISIN"/>
    <property type="match status" value="1"/>
</dbReference>
<dbReference type="FunCoup" id="F2UK87">
    <property type="interactions" value="406"/>
</dbReference>
<keyword evidence="8" id="KW-0732">Signal</keyword>
<dbReference type="EMBL" id="GL832978">
    <property type="protein sequence ID" value="EGD77536.1"/>
    <property type="molecule type" value="Genomic_DNA"/>
</dbReference>
<dbReference type="KEGG" id="sre:PTSG_08634"/>
<dbReference type="GO" id="GO:0008240">
    <property type="term" value="F:tripeptidyl-peptidase activity"/>
    <property type="evidence" value="ECO:0007669"/>
    <property type="project" value="TreeGrafter"/>
</dbReference>
<evidence type="ECO:0000256" key="1">
    <source>
        <dbReference type="ARBA" id="ARBA00022670"/>
    </source>
</evidence>
<dbReference type="SUPFAM" id="SSF52743">
    <property type="entry name" value="Subtilisin-like"/>
    <property type="match status" value="1"/>
</dbReference>
<sequence length="531" mass="57607">MLCRVALLIAALAVASATAGRTEWDKVDRADRGEHVRLMIAVKQDNVDWLERTFHAVSNPDSPAYGKYVTLPELWQKVRGNTESVARVTAFLKRTGMPFTQTQDKGFFIAHTTVGQAESVFQSPFFVFRHRSNNASIVRAEQHAGSIPAELSGHVDFIIGHNTFPHVPRVRPQPSKVAAGAGDSKLLGVNPQSIDSAYNMHGYKATNGNSSQAIASFLKQYFKPSDLEQFQKKFNLPVRPIAKVEGLNMQSLPGMEASLDVQYIGATGRDIPTWFVSISHEVNHGQEDFLMWVMQQLNDTSSPWVHSVSYGDVEASIPLDYKQRVNTEFMKFGATGRSVLIAAGDSGVSCNNRVFSPDWPTSSPYATSVGGTESDGATSWSDGGGGFSNTYGQPQYQTSAVNAYLNSGVAPASSYFNASGRAYPDVSAFATNFEIVFRGVPMPVSGTSCSTPTFAGVVAALNDIRFNSNRPPLGFLNPLLYKWGAENPNAFNDIQRGSNPSGLCPGFKATKGWDPASGWGSPNFGIMRTLV</sequence>
<dbReference type="InterPro" id="IPR000209">
    <property type="entry name" value="Peptidase_S8/S53_dom"/>
</dbReference>
<keyword evidence="5 7" id="KW-0106">Calcium</keyword>
<feature type="active site" description="Charge relay system" evidence="7">
    <location>
        <position position="260"/>
    </location>
</feature>
<keyword evidence="11" id="KW-1185">Reference proteome</keyword>
<feature type="domain" description="Peptidase S53" evidence="9">
    <location>
        <begin position="188"/>
        <end position="531"/>
    </location>
</feature>
<evidence type="ECO:0000256" key="3">
    <source>
        <dbReference type="ARBA" id="ARBA00022801"/>
    </source>
</evidence>
<evidence type="ECO:0000256" key="6">
    <source>
        <dbReference type="ARBA" id="ARBA00023145"/>
    </source>
</evidence>
<dbReference type="MEROPS" id="S53.003"/>
<dbReference type="InterPro" id="IPR030400">
    <property type="entry name" value="Sedolisin_dom"/>
</dbReference>
<dbReference type="GO" id="GO:0046872">
    <property type="term" value="F:metal ion binding"/>
    <property type="evidence" value="ECO:0007669"/>
    <property type="project" value="UniProtKB-UniRule"/>
</dbReference>
<feature type="binding site" evidence="7">
    <location>
        <position position="512"/>
    </location>
    <ligand>
        <name>Ca(2+)</name>
        <dbReference type="ChEBI" id="CHEBI:29108"/>
    </ligand>
</feature>
<dbReference type="GO" id="GO:0006508">
    <property type="term" value="P:proteolysis"/>
    <property type="evidence" value="ECO:0007669"/>
    <property type="project" value="UniProtKB-KW"/>
</dbReference>
<dbReference type="GO" id="GO:0004252">
    <property type="term" value="F:serine-type endopeptidase activity"/>
    <property type="evidence" value="ECO:0007669"/>
    <property type="project" value="UniProtKB-UniRule"/>
</dbReference>
<dbReference type="InParanoid" id="F2UK87"/>
<comment type="cofactor">
    <cofactor evidence="7">
        <name>Ca(2+)</name>
        <dbReference type="ChEBI" id="CHEBI:29108"/>
    </cofactor>
    <text evidence="7">Binds 1 Ca(2+) ion per subunit.</text>
</comment>
<dbReference type="PANTHER" id="PTHR14218:SF15">
    <property type="entry name" value="TRIPEPTIDYL-PEPTIDASE 1"/>
    <property type="match status" value="1"/>
</dbReference>
<evidence type="ECO:0000259" key="9">
    <source>
        <dbReference type="PROSITE" id="PS51695"/>
    </source>
</evidence>
<dbReference type="RefSeq" id="XP_004990424.1">
    <property type="nucleotide sequence ID" value="XM_004990367.1"/>
</dbReference>
<dbReference type="SMART" id="SM00944">
    <property type="entry name" value="Pro-kuma_activ"/>
    <property type="match status" value="1"/>
</dbReference>
<keyword evidence="6" id="KW-0865">Zymogen</keyword>
<dbReference type="Proteomes" id="UP000007799">
    <property type="component" value="Unassembled WGS sequence"/>
</dbReference>
<feature type="active site" description="Charge relay system" evidence="7">
    <location>
        <position position="256"/>
    </location>
</feature>
<evidence type="ECO:0000313" key="11">
    <source>
        <dbReference type="Proteomes" id="UP000007799"/>
    </source>
</evidence>
<dbReference type="GeneID" id="16070980"/>
<feature type="active site" description="Charge relay system" evidence="7">
    <location>
        <position position="448"/>
    </location>
</feature>
<keyword evidence="2 7" id="KW-0479">Metal-binding</keyword>
<keyword evidence="4 7" id="KW-0720">Serine protease</keyword>
<evidence type="ECO:0000256" key="2">
    <source>
        <dbReference type="ARBA" id="ARBA00022723"/>
    </source>
</evidence>
<dbReference type="AlphaFoldDB" id="F2UK87"/>
<feature type="binding site" evidence="7">
    <location>
        <position position="494"/>
    </location>
    <ligand>
        <name>Ca(2+)</name>
        <dbReference type="ChEBI" id="CHEBI:29108"/>
    </ligand>
</feature>
<dbReference type="InterPro" id="IPR050819">
    <property type="entry name" value="Tripeptidyl-peptidase_I"/>
</dbReference>
<dbReference type="OMA" id="YARSVCN"/>
<evidence type="ECO:0000313" key="10">
    <source>
        <dbReference type="EMBL" id="EGD77536.1"/>
    </source>
</evidence>
<dbReference type="STRING" id="946362.F2UK87"/>
<gene>
    <name evidence="10" type="ORF">PTSG_08634</name>
</gene>
<dbReference type="SUPFAM" id="SSF54897">
    <property type="entry name" value="Protease propeptides/inhibitors"/>
    <property type="match status" value="1"/>
</dbReference>
<proteinExistence type="predicted"/>
<organism evidence="11">
    <name type="scientific">Salpingoeca rosetta (strain ATCC 50818 / BSB-021)</name>
    <dbReference type="NCBI Taxonomy" id="946362"/>
    <lineage>
        <taxon>Eukaryota</taxon>
        <taxon>Choanoflagellata</taxon>
        <taxon>Craspedida</taxon>
        <taxon>Salpingoecidae</taxon>
        <taxon>Salpingoeca</taxon>
    </lineage>
</organism>
<evidence type="ECO:0000256" key="7">
    <source>
        <dbReference type="PROSITE-ProRule" id="PRU01032"/>
    </source>
</evidence>
<evidence type="ECO:0000256" key="5">
    <source>
        <dbReference type="ARBA" id="ARBA00022837"/>
    </source>
</evidence>
<dbReference type="Gene3D" id="3.40.50.200">
    <property type="entry name" value="Peptidase S8/S53 domain"/>
    <property type="match status" value="1"/>
</dbReference>
<keyword evidence="1 7" id="KW-0645">Protease</keyword>
<dbReference type="OrthoDB" id="2919105at2759"/>
<dbReference type="PANTHER" id="PTHR14218">
    <property type="entry name" value="PROTEASE S8 TRIPEPTIDYL PEPTIDASE I CLN2"/>
    <property type="match status" value="1"/>
</dbReference>
<feature type="binding site" evidence="7">
    <location>
        <position position="493"/>
    </location>
    <ligand>
        <name>Ca(2+)</name>
        <dbReference type="ChEBI" id="CHEBI:29108"/>
    </ligand>
</feature>
<keyword evidence="3 7" id="KW-0378">Hydrolase</keyword>
<protein>
    <recommendedName>
        <fullName evidence="9">Peptidase S53 domain-containing protein</fullName>
    </recommendedName>
</protein>
<feature type="chain" id="PRO_5003288697" description="Peptidase S53 domain-containing protein" evidence="8">
    <location>
        <begin position="20"/>
        <end position="531"/>
    </location>
</feature>
<feature type="binding site" evidence="7">
    <location>
        <position position="514"/>
    </location>
    <ligand>
        <name>Ca(2+)</name>
        <dbReference type="ChEBI" id="CHEBI:29108"/>
    </ligand>
</feature>
<feature type="signal peptide" evidence="8">
    <location>
        <begin position="1"/>
        <end position="19"/>
    </location>
</feature>
<dbReference type="Pfam" id="PF00082">
    <property type="entry name" value="Peptidase_S8"/>
    <property type="match status" value="1"/>
</dbReference>
<dbReference type="CDD" id="cd11377">
    <property type="entry name" value="Pro-peptidase_S53"/>
    <property type="match status" value="1"/>
</dbReference>